<evidence type="ECO:0000313" key="12">
    <source>
        <dbReference type="Proteomes" id="UP001201163"/>
    </source>
</evidence>
<evidence type="ECO:0000256" key="2">
    <source>
        <dbReference type="ARBA" id="ARBA00008066"/>
    </source>
</evidence>
<dbReference type="AlphaFoldDB" id="A0AAD4QCB7"/>
<keyword evidence="12" id="KW-1185">Reference proteome</keyword>
<feature type="transmembrane region" description="Helical" evidence="9">
    <location>
        <begin position="506"/>
        <end position="524"/>
    </location>
</feature>
<evidence type="ECO:0000256" key="7">
    <source>
        <dbReference type="ARBA" id="ARBA00023136"/>
    </source>
</evidence>
<dbReference type="Pfam" id="PF01490">
    <property type="entry name" value="Aa_trans"/>
    <property type="match status" value="1"/>
</dbReference>
<keyword evidence="6 9" id="KW-1133">Transmembrane helix</keyword>
<keyword evidence="4 9" id="KW-0812">Transmembrane</keyword>
<dbReference type="PANTHER" id="PTHR22950">
    <property type="entry name" value="AMINO ACID TRANSPORTER"/>
    <property type="match status" value="1"/>
</dbReference>
<dbReference type="EMBL" id="JAKELL010000040">
    <property type="protein sequence ID" value="KAH8988810.1"/>
    <property type="molecule type" value="Genomic_DNA"/>
</dbReference>
<feature type="transmembrane region" description="Helical" evidence="9">
    <location>
        <begin position="536"/>
        <end position="557"/>
    </location>
</feature>
<keyword evidence="5" id="KW-0029">Amino-acid transport</keyword>
<evidence type="ECO:0000313" key="11">
    <source>
        <dbReference type="EMBL" id="KAH8988810.1"/>
    </source>
</evidence>
<accession>A0AAD4QCB7</accession>
<keyword evidence="7 9" id="KW-0472">Membrane</keyword>
<feature type="transmembrane region" description="Helical" evidence="9">
    <location>
        <begin position="235"/>
        <end position="258"/>
    </location>
</feature>
<dbReference type="Proteomes" id="UP001201163">
    <property type="component" value="Unassembled WGS sequence"/>
</dbReference>
<dbReference type="GO" id="GO:0015179">
    <property type="term" value="F:L-amino acid transmembrane transporter activity"/>
    <property type="evidence" value="ECO:0007669"/>
    <property type="project" value="TreeGrafter"/>
</dbReference>
<evidence type="ECO:0000259" key="10">
    <source>
        <dbReference type="Pfam" id="PF01490"/>
    </source>
</evidence>
<evidence type="ECO:0000256" key="1">
    <source>
        <dbReference type="ARBA" id="ARBA00004141"/>
    </source>
</evidence>
<dbReference type="PANTHER" id="PTHR22950:SF692">
    <property type="entry name" value="TRANSMEMBRANE AMINO ACID TRANSPORTER FAMILY PROTEIN"/>
    <property type="match status" value="1"/>
</dbReference>
<feature type="transmembrane region" description="Helical" evidence="9">
    <location>
        <begin position="294"/>
        <end position="312"/>
    </location>
</feature>
<comment type="caution">
    <text evidence="11">The sequence shown here is derived from an EMBL/GenBank/DDBJ whole genome shotgun (WGS) entry which is preliminary data.</text>
</comment>
<protein>
    <submittedName>
        <fullName evidence="11">Transmembrane amino acid transporter protein-domain-containing protein</fullName>
    </submittedName>
</protein>
<feature type="transmembrane region" description="Helical" evidence="9">
    <location>
        <begin position="373"/>
        <end position="397"/>
    </location>
</feature>
<evidence type="ECO:0000256" key="9">
    <source>
        <dbReference type="SAM" id="Phobius"/>
    </source>
</evidence>
<organism evidence="11 12">
    <name type="scientific">Lactarius akahatsu</name>
    <dbReference type="NCBI Taxonomy" id="416441"/>
    <lineage>
        <taxon>Eukaryota</taxon>
        <taxon>Fungi</taxon>
        <taxon>Dikarya</taxon>
        <taxon>Basidiomycota</taxon>
        <taxon>Agaricomycotina</taxon>
        <taxon>Agaricomycetes</taxon>
        <taxon>Russulales</taxon>
        <taxon>Russulaceae</taxon>
        <taxon>Lactarius</taxon>
    </lineage>
</organism>
<proteinExistence type="inferred from homology"/>
<gene>
    <name evidence="11" type="ORF">EDB92DRAFT_2068154</name>
</gene>
<evidence type="ECO:0000256" key="4">
    <source>
        <dbReference type="ARBA" id="ARBA00022692"/>
    </source>
</evidence>
<sequence length="562" mass="60752">MNTLNDPEPFVGSFVSVHSFKDAIQSYRRSQLISSSYRVVSSSYAGPPFRTDDEMRQTEENDDDLLTSQPYGPPDTSDNDLDWDGGSRVISGVPIPRSSNVNVKRVEDHRTSFRGPVKVDERTSLLSRVTEEAPAPLVSGRQSACVLTKSVSVATGQSTFCQTLFNATALMVGIGMLSEPLAFSYAGWIGGTLIIASYGFVTCYTAKFLASIVISDSSVRSYADIGQRAFGARSVPFVNFLFCFETLSVGVVLVTLYADSLSAIVPAFSSNAYKILGLFILTPAAFLPLSFLSYTSLVGIVSTVFLVAVIFIDGFSKFDAPGSLWSPAETSLRISNLQELGLAFGLFMAGFGAHAALPSLARDMAEPHRFSEAMNYSFCFATTVYAVIGSAGYLMFGTDVSDEVSQNLLQVPGYSPTLNRLALWMLVLTPLTKFPLTTRPLNLALECLLGLDNYTSDDSEVDQKPSAILAFKFNRSLKRILIACERITLVCLAVSVSILVPNFGSIMAVLGSFTVFLLCVIGPITAKMTLQRKVTVVDATILMVSTVMAMWGTVAAFRSTTS</sequence>
<dbReference type="GO" id="GO:0005774">
    <property type="term" value="C:vacuolar membrane"/>
    <property type="evidence" value="ECO:0007669"/>
    <property type="project" value="TreeGrafter"/>
</dbReference>
<feature type="transmembrane region" description="Helical" evidence="9">
    <location>
        <begin position="340"/>
        <end position="361"/>
    </location>
</feature>
<evidence type="ECO:0000256" key="6">
    <source>
        <dbReference type="ARBA" id="ARBA00022989"/>
    </source>
</evidence>
<dbReference type="InterPro" id="IPR013057">
    <property type="entry name" value="AA_transpt_TM"/>
</dbReference>
<comment type="subcellular location">
    <subcellularLocation>
        <location evidence="1">Membrane</location>
        <topology evidence="1">Multi-pass membrane protein</topology>
    </subcellularLocation>
</comment>
<evidence type="ECO:0000256" key="8">
    <source>
        <dbReference type="SAM" id="MobiDB-lite"/>
    </source>
</evidence>
<keyword evidence="3" id="KW-0813">Transport</keyword>
<comment type="similarity">
    <text evidence="2">Belongs to the amino acid/polyamine transporter 2 family.</text>
</comment>
<feature type="compositionally biased region" description="Basic and acidic residues" evidence="8">
    <location>
        <begin position="50"/>
        <end position="59"/>
    </location>
</feature>
<reference evidence="11" key="1">
    <citation type="submission" date="2022-01" db="EMBL/GenBank/DDBJ databases">
        <title>Comparative genomics reveals a dynamic genome evolution in the ectomycorrhizal milk-cap (Lactarius) mushrooms.</title>
        <authorList>
            <consortium name="DOE Joint Genome Institute"/>
            <person name="Lebreton A."/>
            <person name="Tang N."/>
            <person name="Kuo A."/>
            <person name="LaButti K."/>
            <person name="Drula E."/>
            <person name="Barry K."/>
            <person name="Clum A."/>
            <person name="Lipzen A."/>
            <person name="Mousain D."/>
            <person name="Ng V."/>
            <person name="Wang R."/>
            <person name="Wang X."/>
            <person name="Dai Y."/>
            <person name="Henrissat B."/>
            <person name="Grigoriev I.V."/>
            <person name="Guerin-Laguette A."/>
            <person name="Yu F."/>
            <person name="Martin F.M."/>
        </authorList>
    </citation>
    <scope>NUCLEOTIDE SEQUENCE</scope>
    <source>
        <strain evidence="11">QP</strain>
    </source>
</reference>
<name>A0AAD4QCB7_9AGAM</name>
<feature type="region of interest" description="Disordered" evidence="8">
    <location>
        <begin position="43"/>
        <end position="85"/>
    </location>
</feature>
<feature type="transmembrane region" description="Helical" evidence="9">
    <location>
        <begin position="185"/>
        <end position="214"/>
    </location>
</feature>
<feature type="domain" description="Amino acid transporter transmembrane" evidence="10">
    <location>
        <begin position="157"/>
        <end position="557"/>
    </location>
</feature>
<evidence type="ECO:0000256" key="5">
    <source>
        <dbReference type="ARBA" id="ARBA00022970"/>
    </source>
</evidence>
<feature type="transmembrane region" description="Helical" evidence="9">
    <location>
        <begin position="264"/>
        <end position="287"/>
    </location>
</feature>
<evidence type="ECO:0000256" key="3">
    <source>
        <dbReference type="ARBA" id="ARBA00022448"/>
    </source>
</evidence>